<sequence length="535" mass="58531">MPPSHPSRRPSGLCSPYLAPSRPQSTPAAASTLSFRAPPMKRIPLRLSHPALATFAPADLPRPKSTPADPSRSPSPPPVPNGTPALAMSPPLPTHPNSSALTISSKAPVPYAVPRISGLLPPQDPSSFVANVITGSVLQAFPVLPRGRRPNTDDDIVLSVFRPFVPAPMRFLAWITPYGLSNIANHIYLPAADQAKARAAILNSLKDSSLSTYAAGPKRFTQYCDRAGIPEELRMPAEPFLLACFLADSIGKHGLSSAKNWLNGVAFWHHVNFAPWSGSDVCVKKVLRAVDKDKKFVRPPRGPILAEHMRCLRSNLDLSSPRDAAFWSLATSAFYGCRRLGELTVPSVKAFDKRYHASRTAPISSSSLDGRDFLSIHLPWSKSTREAGVSLILTSTHDDLCPVWAWHNHTRVNHSPSADTPLFAYRDAASWKPIVKTSFLSFISNLFRTAKLEQVFGHSFRVGGTLFWLSLGLEPEMVMKIGGWSSNCFLIYWRKLESVLPPAISRALDKSFSAFCARNGFEDEVDAEIDFVAAT</sequence>
<dbReference type="Gene3D" id="1.10.443.10">
    <property type="entry name" value="Intergrase catalytic core"/>
    <property type="match status" value="1"/>
</dbReference>
<keyword evidence="5" id="KW-1185">Reference proteome</keyword>
<dbReference type="EMBL" id="DF843571">
    <property type="protein sequence ID" value="GAT47473.1"/>
    <property type="molecule type" value="Genomic_DNA"/>
</dbReference>
<dbReference type="Proteomes" id="UP000815677">
    <property type="component" value="Unassembled WGS sequence"/>
</dbReference>
<evidence type="ECO:0000313" key="4">
    <source>
        <dbReference type="EMBL" id="GAT47473.1"/>
    </source>
</evidence>
<reference evidence="4" key="1">
    <citation type="submission" date="2014-09" db="EMBL/GenBank/DDBJ databases">
        <title>Genome sequence of the luminous mushroom Mycena chlorophos for searching fungal bioluminescence genes.</title>
        <authorList>
            <person name="Tanaka Y."/>
            <person name="Kasuga D."/>
            <person name="Oba Y."/>
            <person name="Hase S."/>
            <person name="Sato K."/>
            <person name="Oba Y."/>
            <person name="Sakakibara Y."/>
        </authorList>
    </citation>
    <scope>NUCLEOTIDE SEQUENCE</scope>
</reference>
<evidence type="ECO:0000256" key="1">
    <source>
        <dbReference type="ARBA" id="ARBA00023125"/>
    </source>
</evidence>
<dbReference type="PANTHER" id="PTHR34605:SF4">
    <property type="entry name" value="DNA ADENINE METHYLTRANSFERASE"/>
    <property type="match status" value="1"/>
</dbReference>
<feature type="region of interest" description="Disordered" evidence="3">
    <location>
        <begin position="54"/>
        <end position="101"/>
    </location>
</feature>
<dbReference type="InterPro" id="IPR010998">
    <property type="entry name" value="Integrase_recombinase_N"/>
</dbReference>
<gene>
    <name evidence="4" type="ORF">MCHLO_04933</name>
</gene>
<dbReference type="PANTHER" id="PTHR34605">
    <property type="entry name" value="PHAGE_INTEGRASE DOMAIN-CONTAINING PROTEIN"/>
    <property type="match status" value="1"/>
</dbReference>
<keyword evidence="1" id="KW-0238">DNA-binding</keyword>
<organism evidence="4 5">
    <name type="scientific">Mycena chlorophos</name>
    <name type="common">Agaric fungus</name>
    <name type="synonym">Agaricus chlorophos</name>
    <dbReference type="NCBI Taxonomy" id="658473"/>
    <lineage>
        <taxon>Eukaryota</taxon>
        <taxon>Fungi</taxon>
        <taxon>Dikarya</taxon>
        <taxon>Basidiomycota</taxon>
        <taxon>Agaricomycotina</taxon>
        <taxon>Agaricomycetes</taxon>
        <taxon>Agaricomycetidae</taxon>
        <taxon>Agaricales</taxon>
        <taxon>Marasmiineae</taxon>
        <taxon>Mycenaceae</taxon>
        <taxon>Mycena</taxon>
    </lineage>
</organism>
<keyword evidence="2" id="KW-0233">DNA recombination</keyword>
<evidence type="ECO:0000313" key="5">
    <source>
        <dbReference type="Proteomes" id="UP000815677"/>
    </source>
</evidence>
<dbReference type="InterPro" id="IPR011010">
    <property type="entry name" value="DNA_brk_join_enz"/>
</dbReference>
<feature type="region of interest" description="Disordered" evidence="3">
    <location>
        <begin position="1"/>
        <end position="35"/>
    </location>
</feature>
<proteinExistence type="predicted"/>
<dbReference type="SUPFAM" id="SSF56349">
    <property type="entry name" value="DNA breaking-rejoining enzymes"/>
    <property type="match status" value="1"/>
</dbReference>
<dbReference type="InterPro" id="IPR013762">
    <property type="entry name" value="Integrase-like_cat_sf"/>
</dbReference>
<protein>
    <submittedName>
        <fullName evidence="4">DNA breaking-rejoining enzyme</fullName>
    </submittedName>
</protein>
<dbReference type="Gene3D" id="1.10.150.130">
    <property type="match status" value="1"/>
</dbReference>
<dbReference type="InterPro" id="IPR052925">
    <property type="entry name" value="Phage_Integrase-like_Recomb"/>
</dbReference>
<dbReference type="SUPFAM" id="SSF47823">
    <property type="entry name" value="lambda integrase-like, N-terminal domain"/>
    <property type="match status" value="1"/>
</dbReference>
<name>A0ABQ0L8P6_MYCCL</name>
<accession>A0ABQ0L8P6</accession>
<evidence type="ECO:0000256" key="3">
    <source>
        <dbReference type="SAM" id="MobiDB-lite"/>
    </source>
</evidence>
<evidence type="ECO:0000256" key="2">
    <source>
        <dbReference type="ARBA" id="ARBA00023172"/>
    </source>
</evidence>
<feature type="compositionally biased region" description="Polar residues" evidence="3">
    <location>
        <begin position="22"/>
        <end position="34"/>
    </location>
</feature>